<gene>
    <name evidence="2" type="ORF">S01H4_23111</name>
</gene>
<dbReference type="Pfam" id="PF01370">
    <property type="entry name" value="Epimerase"/>
    <property type="match status" value="1"/>
</dbReference>
<dbReference type="PANTHER" id="PTHR48079">
    <property type="entry name" value="PROTEIN YEEZ"/>
    <property type="match status" value="1"/>
</dbReference>
<dbReference type="PANTHER" id="PTHR48079:SF6">
    <property type="entry name" value="NAD(P)-BINDING DOMAIN-CONTAINING PROTEIN-RELATED"/>
    <property type="match status" value="1"/>
</dbReference>
<proteinExistence type="predicted"/>
<dbReference type="GO" id="GO:0004029">
    <property type="term" value="F:aldehyde dehydrogenase (NAD+) activity"/>
    <property type="evidence" value="ECO:0007669"/>
    <property type="project" value="TreeGrafter"/>
</dbReference>
<evidence type="ECO:0000313" key="2">
    <source>
        <dbReference type="EMBL" id="GAG89904.1"/>
    </source>
</evidence>
<dbReference type="InterPro" id="IPR001509">
    <property type="entry name" value="Epimerase_deHydtase"/>
</dbReference>
<comment type="caution">
    <text evidence="2">The sequence shown here is derived from an EMBL/GenBank/DDBJ whole genome shotgun (WGS) entry which is preliminary data.</text>
</comment>
<reference evidence="2" key="1">
    <citation type="journal article" date="2014" name="Front. Microbiol.">
        <title>High frequency of phylogenetically diverse reductive dehalogenase-homologous genes in deep subseafloor sedimentary metagenomes.</title>
        <authorList>
            <person name="Kawai M."/>
            <person name="Futagami T."/>
            <person name="Toyoda A."/>
            <person name="Takaki Y."/>
            <person name="Nishi S."/>
            <person name="Hori S."/>
            <person name="Arai W."/>
            <person name="Tsubouchi T."/>
            <person name="Morono Y."/>
            <person name="Uchiyama I."/>
            <person name="Ito T."/>
            <person name="Fujiyama A."/>
            <person name="Inagaki F."/>
            <person name="Takami H."/>
        </authorList>
    </citation>
    <scope>NUCLEOTIDE SEQUENCE</scope>
    <source>
        <strain evidence="2">Expedition CK06-06</strain>
    </source>
</reference>
<name>X1B295_9ZZZZ</name>
<accession>X1B295</accession>
<feature type="domain" description="NAD-dependent epimerase/dehydratase" evidence="1">
    <location>
        <begin position="9"/>
        <end position="155"/>
    </location>
</feature>
<dbReference type="AlphaFoldDB" id="X1B295"/>
<evidence type="ECO:0000259" key="1">
    <source>
        <dbReference type="Pfam" id="PF01370"/>
    </source>
</evidence>
<feature type="non-terminal residue" evidence="2">
    <location>
        <position position="155"/>
    </location>
</feature>
<dbReference type="InterPro" id="IPR051783">
    <property type="entry name" value="NAD(P)-dependent_oxidoreduct"/>
</dbReference>
<protein>
    <recommendedName>
        <fullName evidence="1">NAD-dependent epimerase/dehydratase domain-containing protein</fullName>
    </recommendedName>
</protein>
<dbReference type="EMBL" id="BART01010685">
    <property type="protein sequence ID" value="GAG89904.1"/>
    <property type="molecule type" value="Genomic_DNA"/>
</dbReference>
<organism evidence="2">
    <name type="scientific">marine sediment metagenome</name>
    <dbReference type="NCBI Taxonomy" id="412755"/>
    <lineage>
        <taxon>unclassified sequences</taxon>
        <taxon>metagenomes</taxon>
        <taxon>ecological metagenomes</taxon>
    </lineage>
</organism>
<dbReference type="InterPro" id="IPR036291">
    <property type="entry name" value="NAD(P)-bd_dom_sf"/>
</dbReference>
<dbReference type="GO" id="GO:0005737">
    <property type="term" value="C:cytoplasm"/>
    <property type="evidence" value="ECO:0007669"/>
    <property type="project" value="TreeGrafter"/>
</dbReference>
<sequence length="155" mass="17508">MGARKFSKILVTGASGFVGGHLARVMVERGYPVRALYRREKIPENLMRIREKGAEVNRLDLTETEDVRKAVHGVEAVIHVAALTGDWGPFKIYKRHNYDLTVRLIDESEKSGCRVFVYISSISVHGFGKHVNSGEEGPFYRHVSAYQTTKKMAEE</sequence>
<dbReference type="Gene3D" id="3.40.50.720">
    <property type="entry name" value="NAD(P)-binding Rossmann-like Domain"/>
    <property type="match status" value="1"/>
</dbReference>
<dbReference type="SUPFAM" id="SSF51735">
    <property type="entry name" value="NAD(P)-binding Rossmann-fold domains"/>
    <property type="match status" value="1"/>
</dbReference>